<proteinExistence type="inferred from homology"/>
<dbReference type="InterPro" id="IPR041653">
    <property type="entry name" value="Importin_rep_4"/>
</dbReference>
<dbReference type="Pfam" id="PF18808">
    <property type="entry name" value="Importin_rep_4"/>
    <property type="match status" value="1"/>
</dbReference>
<dbReference type="InterPro" id="IPR016024">
    <property type="entry name" value="ARM-type_fold"/>
</dbReference>
<keyword evidence="7" id="KW-0653">Protein transport</keyword>
<comment type="caution">
    <text evidence="11">The sequence shown here is derived from an EMBL/GenBank/DDBJ whole genome shotgun (WGS) entry which is preliminary data.</text>
</comment>
<keyword evidence="12" id="KW-1185">Reference proteome</keyword>
<feature type="domain" description="TOG" evidence="10">
    <location>
        <begin position="373"/>
        <end position="628"/>
    </location>
</feature>
<feature type="domain" description="Importin N-terminal" evidence="9">
    <location>
        <begin position="33"/>
        <end position="104"/>
    </location>
</feature>
<dbReference type="SMART" id="SM00185">
    <property type="entry name" value="ARM"/>
    <property type="match status" value="3"/>
</dbReference>
<organism evidence="11 12">
    <name type="scientific">Chlorella sorokiniana</name>
    <name type="common">Freshwater green alga</name>
    <dbReference type="NCBI Taxonomy" id="3076"/>
    <lineage>
        <taxon>Eukaryota</taxon>
        <taxon>Viridiplantae</taxon>
        <taxon>Chlorophyta</taxon>
        <taxon>core chlorophytes</taxon>
        <taxon>Trebouxiophyceae</taxon>
        <taxon>Chlorellales</taxon>
        <taxon>Chlorellaceae</taxon>
        <taxon>Chlorella clade</taxon>
        <taxon>Chlorella</taxon>
    </lineage>
</organism>
<keyword evidence="8" id="KW-0539">Nucleus</keyword>
<dbReference type="PANTHER" id="PTHR10527">
    <property type="entry name" value="IMPORTIN BETA"/>
    <property type="match status" value="1"/>
</dbReference>
<evidence type="ECO:0000256" key="5">
    <source>
        <dbReference type="ARBA" id="ARBA00022490"/>
    </source>
</evidence>
<dbReference type="InterPro" id="IPR001494">
    <property type="entry name" value="Importin-beta_N"/>
</dbReference>
<dbReference type="InterPro" id="IPR057672">
    <property type="entry name" value="TPR_IPO4/5"/>
</dbReference>
<dbReference type="Proteomes" id="UP000239899">
    <property type="component" value="Unassembled WGS sequence"/>
</dbReference>
<dbReference type="GO" id="GO:0005737">
    <property type="term" value="C:cytoplasm"/>
    <property type="evidence" value="ECO:0007669"/>
    <property type="project" value="UniProtKB-SubCell"/>
</dbReference>
<dbReference type="InterPro" id="IPR034085">
    <property type="entry name" value="TOG"/>
</dbReference>
<evidence type="ECO:0000259" key="9">
    <source>
        <dbReference type="SMART" id="SM00913"/>
    </source>
</evidence>
<dbReference type="Gene3D" id="1.25.10.10">
    <property type="entry name" value="Leucine-rich Repeat Variant"/>
    <property type="match status" value="1"/>
</dbReference>
<gene>
    <name evidence="11" type="ORF">C2E21_0682</name>
</gene>
<evidence type="ECO:0000259" key="10">
    <source>
        <dbReference type="SMART" id="SM01349"/>
    </source>
</evidence>
<keyword evidence="6" id="KW-0677">Repeat</keyword>
<evidence type="ECO:0000256" key="4">
    <source>
        <dbReference type="ARBA" id="ARBA00022448"/>
    </source>
</evidence>
<dbReference type="Pfam" id="PF25780">
    <property type="entry name" value="TPR_IPO5"/>
    <property type="match status" value="1"/>
</dbReference>
<evidence type="ECO:0000256" key="8">
    <source>
        <dbReference type="ARBA" id="ARBA00023242"/>
    </source>
</evidence>
<dbReference type="GO" id="GO:0006606">
    <property type="term" value="P:protein import into nucleus"/>
    <property type="evidence" value="ECO:0007669"/>
    <property type="project" value="InterPro"/>
</dbReference>
<dbReference type="Pfam" id="PF18829">
    <property type="entry name" value="Importin_rep_6"/>
    <property type="match status" value="1"/>
</dbReference>
<evidence type="ECO:0000313" key="11">
    <source>
        <dbReference type="EMBL" id="PRW61518.1"/>
    </source>
</evidence>
<dbReference type="InterPro" id="IPR000225">
    <property type="entry name" value="Armadillo"/>
</dbReference>
<dbReference type="InterPro" id="IPR041389">
    <property type="entry name" value="Importin_rep_6"/>
</dbReference>
<dbReference type="GO" id="GO:0005635">
    <property type="term" value="C:nuclear envelope"/>
    <property type="evidence" value="ECO:0007669"/>
    <property type="project" value="UniProtKB-SubCell"/>
</dbReference>
<dbReference type="Pfam" id="PF25574">
    <property type="entry name" value="TPR_IMB1"/>
    <property type="match status" value="1"/>
</dbReference>
<dbReference type="AlphaFoldDB" id="A0A2P6U5C3"/>
<dbReference type="STRING" id="3076.A0A2P6U5C3"/>
<dbReference type="InterPro" id="IPR011989">
    <property type="entry name" value="ARM-like"/>
</dbReference>
<sequence>MAALQAIVSGDAAAFEQLCAMLMSSQNEQRSQAEAVFAELKQHPDACAQQLVRTLRTSPSLEARVLCAVLLRKVLTRDDASIWPGMSAPAKQAVKTEMLACIKEEQQRGVTKKVCDCVSELAAGIIEDQGWPELLPFIFQCVQSGEPRLMESALLIFAALARYVMGVLTQYMGTLHGLLQQCLGHQVSDVRLAAMKATCVFISELESAEERDKFQAILPALLACIGRALNEGDETAAQEAIEMFIEIAEALQAATEAIEMFIEIAEAHPRFLRKQLPEVVGAMLQIAESDQLEEGVRCLAAEFLVTLCEAREKAPGMMRKLPQFADRLFKCLVMFLLDVEDDPQWHAAEDERHEHEGEGELFDFGQECLDRIALSLGANTVAAAAGALLPVLMADGDWKKRHAALITIAQIAEGCVKVFLKQTDGLTTLCLQGVADAHPKVRWASCQALGQLSTDLGPDLQEEQHAKILPAEEQHAKILPAVMGLMDDFANPRVQAHACAAVVNFAEASDQDTIAPYLDALIGKLLALLQRGRRNVQEAALTAIAAVADTAEEYFIKYYDSCMPLMTSILTHASGKEMQLLRAKALECVSLVGLAVGKERFGNDAKGVMQYMQQVQAAGIDSDDPLASYMLQAGARICKTLGQDFLPYMPLVMPPLLAAAQLKPDVVVSDNLDGDDEEDDDGETETFIVGGKRVSLHTSVLDEKATACNMICCYADELKEGFYPWVEQVTQIMVPLLKFYFNEDVRASAAQALPEMLRSASLAAQKGMGPDEAYVRNMLGFVWGPLLDAIPKEPDMEILVNLLEAADEIIDIVEGPKMLAVEQLAALFAKFGGVLEEYEERRAERMQRMQSEDFDAEEQEQIEEEHESETELLDALGSCITTALRLYGDAGLPLVEALMPAVSKLLEKGRFPEERRVAICVMDDVLEHSPAGGAKYAPQVLPLLLQGCGDRDVNVRQCSVYGLGCAAQHRSEGFAPHAAAAVQAVMALITSAEARSDDNELCFDNAVSALGKILEHQPAAIDATAGSLFVAQLPLKADGVEARAVHKQLLGFIQRSDPRILGDNNANLPKIVEVFVKVLAKGDKLVDADVSKQMAALLKQMQAALPAEVFQGFVAALKPKQQQRLQEVLAA</sequence>
<keyword evidence="5" id="KW-0963">Cytoplasm</keyword>
<dbReference type="SMART" id="SM01349">
    <property type="entry name" value="TOG"/>
    <property type="match status" value="1"/>
</dbReference>
<protein>
    <submittedName>
        <fullName evidence="11">ARM repeat-containing isoform B</fullName>
    </submittedName>
</protein>
<dbReference type="InterPro" id="IPR058584">
    <property type="entry name" value="IMB1_TNPO1-like_TPR"/>
</dbReference>
<evidence type="ECO:0000256" key="7">
    <source>
        <dbReference type="ARBA" id="ARBA00022927"/>
    </source>
</evidence>
<keyword evidence="4" id="KW-0813">Transport</keyword>
<dbReference type="OrthoDB" id="543373at2759"/>
<accession>A0A2P6U5C3</accession>
<comment type="subcellular location">
    <subcellularLocation>
        <location evidence="2">Cytoplasm</location>
    </subcellularLocation>
    <subcellularLocation>
        <location evidence="1">Nucleus envelope</location>
    </subcellularLocation>
</comment>
<name>A0A2P6U5C3_CHLSO</name>
<evidence type="ECO:0000256" key="1">
    <source>
        <dbReference type="ARBA" id="ARBA00004259"/>
    </source>
</evidence>
<dbReference type="SMART" id="SM00913">
    <property type="entry name" value="IBN_N"/>
    <property type="match status" value="1"/>
</dbReference>
<evidence type="ECO:0000256" key="2">
    <source>
        <dbReference type="ARBA" id="ARBA00004496"/>
    </source>
</evidence>
<evidence type="ECO:0000256" key="6">
    <source>
        <dbReference type="ARBA" id="ARBA00022737"/>
    </source>
</evidence>
<comment type="similarity">
    <text evidence="3">Belongs to the importin beta family. Importin beta-1 subfamily.</text>
</comment>
<evidence type="ECO:0000256" key="3">
    <source>
        <dbReference type="ARBA" id="ARBA00010907"/>
    </source>
</evidence>
<reference evidence="11 12" key="1">
    <citation type="journal article" date="2018" name="Plant J.">
        <title>Genome sequences of Chlorella sorokiniana UTEX 1602 and Micractinium conductrix SAG 241.80: implications to maltose excretion by a green alga.</title>
        <authorList>
            <person name="Arriola M.B."/>
            <person name="Velmurugan N."/>
            <person name="Zhang Y."/>
            <person name="Plunkett M.H."/>
            <person name="Hondzo H."/>
            <person name="Barney B.M."/>
        </authorList>
    </citation>
    <scope>NUCLEOTIDE SEQUENCE [LARGE SCALE GENOMIC DNA]</scope>
    <source>
        <strain evidence="12">UTEX 1602</strain>
    </source>
</reference>
<dbReference type="SUPFAM" id="SSF48371">
    <property type="entry name" value="ARM repeat"/>
    <property type="match status" value="2"/>
</dbReference>
<dbReference type="EMBL" id="LHPG02000001">
    <property type="protein sequence ID" value="PRW61518.1"/>
    <property type="molecule type" value="Genomic_DNA"/>
</dbReference>
<evidence type="ECO:0000313" key="12">
    <source>
        <dbReference type="Proteomes" id="UP000239899"/>
    </source>
</evidence>
<dbReference type="InterPro" id="IPR040122">
    <property type="entry name" value="Importin_beta"/>
</dbReference>
<dbReference type="GO" id="GO:0031267">
    <property type="term" value="F:small GTPase binding"/>
    <property type="evidence" value="ECO:0007669"/>
    <property type="project" value="InterPro"/>
</dbReference>